<gene>
    <name evidence="1" type="ORF">CEXT_774891</name>
</gene>
<proteinExistence type="predicted"/>
<dbReference type="Proteomes" id="UP001054945">
    <property type="component" value="Unassembled WGS sequence"/>
</dbReference>
<keyword evidence="2" id="KW-1185">Reference proteome</keyword>
<protein>
    <submittedName>
        <fullName evidence="1">Uncharacterized protein</fullName>
    </submittedName>
</protein>
<reference evidence="1 2" key="1">
    <citation type="submission" date="2021-06" db="EMBL/GenBank/DDBJ databases">
        <title>Caerostris extrusa draft genome.</title>
        <authorList>
            <person name="Kono N."/>
            <person name="Arakawa K."/>
        </authorList>
    </citation>
    <scope>NUCLEOTIDE SEQUENCE [LARGE SCALE GENOMIC DNA]</scope>
</reference>
<evidence type="ECO:0000313" key="2">
    <source>
        <dbReference type="Proteomes" id="UP001054945"/>
    </source>
</evidence>
<evidence type="ECO:0000313" key="1">
    <source>
        <dbReference type="EMBL" id="GIY29065.1"/>
    </source>
</evidence>
<sequence length="66" mass="7254">MGSLAMMGRKIFCPVVYQFLSLPTLRTTPEGGTLTLCHQNLEGHSEKRKVHSFLLSPVAVTCSSMD</sequence>
<dbReference type="EMBL" id="BPLR01009019">
    <property type="protein sequence ID" value="GIY29065.1"/>
    <property type="molecule type" value="Genomic_DNA"/>
</dbReference>
<dbReference type="AlphaFoldDB" id="A0AAV4S615"/>
<accession>A0AAV4S615</accession>
<comment type="caution">
    <text evidence="1">The sequence shown here is derived from an EMBL/GenBank/DDBJ whole genome shotgun (WGS) entry which is preliminary data.</text>
</comment>
<organism evidence="1 2">
    <name type="scientific">Caerostris extrusa</name>
    <name type="common">Bark spider</name>
    <name type="synonym">Caerostris bankana</name>
    <dbReference type="NCBI Taxonomy" id="172846"/>
    <lineage>
        <taxon>Eukaryota</taxon>
        <taxon>Metazoa</taxon>
        <taxon>Ecdysozoa</taxon>
        <taxon>Arthropoda</taxon>
        <taxon>Chelicerata</taxon>
        <taxon>Arachnida</taxon>
        <taxon>Araneae</taxon>
        <taxon>Araneomorphae</taxon>
        <taxon>Entelegynae</taxon>
        <taxon>Araneoidea</taxon>
        <taxon>Araneidae</taxon>
        <taxon>Caerostris</taxon>
    </lineage>
</organism>
<name>A0AAV4S615_CAEEX</name>